<comment type="catalytic activity">
    <reaction evidence="9">
        <text>L-lysyl-[histone] + acetyl-CoA = N(6)-acetyl-L-lysyl-[histone] + CoA + H(+)</text>
        <dbReference type="Rhea" id="RHEA:21992"/>
        <dbReference type="Rhea" id="RHEA-COMP:9845"/>
        <dbReference type="Rhea" id="RHEA-COMP:11338"/>
        <dbReference type="ChEBI" id="CHEBI:15378"/>
        <dbReference type="ChEBI" id="CHEBI:29969"/>
        <dbReference type="ChEBI" id="CHEBI:57287"/>
        <dbReference type="ChEBI" id="CHEBI:57288"/>
        <dbReference type="ChEBI" id="CHEBI:61930"/>
        <dbReference type="EC" id="2.3.1.48"/>
    </reaction>
    <physiologicalReaction direction="left-to-right" evidence="9">
        <dbReference type="Rhea" id="RHEA:21993"/>
    </physiologicalReaction>
</comment>
<dbReference type="Pfam" id="PF08214">
    <property type="entry name" value="HAT_KAT11"/>
    <property type="match status" value="1"/>
</dbReference>
<dbReference type="Proteomes" id="UP000076738">
    <property type="component" value="Unassembled WGS sequence"/>
</dbReference>
<evidence type="ECO:0000256" key="4">
    <source>
        <dbReference type="ARBA" id="ARBA00022763"/>
    </source>
</evidence>
<evidence type="ECO:0000256" key="9">
    <source>
        <dbReference type="ARBA" id="ARBA00048940"/>
    </source>
</evidence>
<evidence type="ECO:0000256" key="6">
    <source>
        <dbReference type="ARBA" id="ARBA00023015"/>
    </source>
</evidence>
<evidence type="ECO:0000256" key="8">
    <source>
        <dbReference type="ARBA" id="ARBA00023242"/>
    </source>
</evidence>
<dbReference type="PANTHER" id="PTHR31571:SF2">
    <property type="entry name" value="HISTONE ACETYLTRANSFERASE RTT109"/>
    <property type="match status" value="1"/>
</dbReference>
<protein>
    <recommendedName>
        <fullName evidence="2">histone acetyltransferase</fullName>
        <ecNumber evidence="2">2.3.1.48</ecNumber>
    </recommendedName>
</protein>
<dbReference type="EMBL" id="KV417300">
    <property type="protein sequence ID" value="KZO93614.1"/>
    <property type="molecule type" value="Genomic_DNA"/>
</dbReference>
<comment type="subcellular location">
    <subcellularLocation>
        <location evidence="1">Nucleus</location>
    </subcellularLocation>
</comment>
<dbReference type="GO" id="GO:0006974">
    <property type="term" value="P:DNA damage response"/>
    <property type="evidence" value="ECO:0007669"/>
    <property type="project" value="UniProtKB-KW"/>
</dbReference>
<keyword evidence="3" id="KW-0808">Transferase</keyword>
<gene>
    <name evidence="11" type="ORF">CALVIDRAFT_472700</name>
</gene>
<evidence type="ECO:0000313" key="11">
    <source>
        <dbReference type="EMBL" id="KZO93614.1"/>
    </source>
</evidence>
<dbReference type="PANTHER" id="PTHR31571">
    <property type="entry name" value="ALTERED INHERITANCE OF MITOCHONDRIA PROTEIN 6"/>
    <property type="match status" value="1"/>
</dbReference>
<feature type="non-terminal residue" evidence="11">
    <location>
        <position position="449"/>
    </location>
</feature>
<feature type="non-terminal residue" evidence="11">
    <location>
        <position position="1"/>
    </location>
</feature>
<dbReference type="GO" id="GO:0006355">
    <property type="term" value="P:regulation of DNA-templated transcription"/>
    <property type="evidence" value="ECO:0007669"/>
    <property type="project" value="InterPro"/>
</dbReference>
<sequence length="449" mass="47907">LPLRTHILRSLSSLPGTRELQLVVLVTAPRRHAGLFPYARPRVRGWVQDVLLLVFERSAELDLSTPELQQQKQEGTACIAALEASLYLFPSTTSSILYIAKLDTSGLSSPPSPSAILARAFLSHLCAPSTRPTPVVWVHVFARAQGQYLFPNSSENGRKRVLGDARLCGWWKSLLQEVVREVLPEPGVTTGTAVHTAASNKSYAAFYLLPGYSALEATRLLPARPTPPIPWTYAHPYTLSPSPSSPSSSLPPAHPLPLPWPSAHPTQGIAGLIPSFPDDPKARFVQELASDVDPLAAVPRKRGNLKGPDPPQSGKNKSSQETGTGPGGGAEEKALARTGVDEFWQLVPFRQECSSGAVTAFFVLVFLPPPQAEPADHPGLMDGSAHGPGPSISTSTSTSKTDDLPPLPGQVSQAVLGRVTSALLDLDFGTVERGLRASGVLGELVRVLC</sequence>
<keyword evidence="4" id="KW-0227">DNA damage</keyword>
<keyword evidence="5" id="KW-0007">Acetylation</keyword>
<organism evidence="11 12">
    <name type="scientific">Calocera viscosa (strain TUFC12733)</name>
    <dbReference type="NCBI Taxonomy" id="1330018"/>
    <lineage>
        <taxon>Eukaryota</taxon>
        <taxon>Fungi</taxon>
        <taxon>Dikarya</taxon>
        <taxon>Basidiomycota</taxon>
        <taxon>Agaricomycotina</taxon>
        <taxon>Dacrymycetes</taxon>
        <taxon>Dacrymycetales</taxon>
        <taxon>Dacrymycetaceae</taxon>
        <taxon>Calocera</taxon>
    </lineage>
</organism>
<name>A0A167JI06_CALVF</name>
<dbReference type="InterPro" id="IPR016849">
    <property type="entry name" value="Rtt109"/>
</dbReference>
<keyword evidence="8" id="KW-0539">Nucleus</keyword>
<keyword evidence="12" id="KW-1185">Reference proteome</keyword>
<dbReference type="GO" id="GO:0005634">
    <property type="term" value="C:nucleus"/>
    <property type="evidence" value="ECO:0007669"/>
    <property type="project" value="UniProtKB-SubCell"/>
</dbReference>
<proteinExistence type="predicted"/>
<keyword evidence="6" id="KW-0805">Transcription regulation</keyword>
<feature type="compositionally biased region" description="Low complexity" evidence="10">
    <location>
        <begin position="240"/>
        <end position="251"/>
    </location>
</feature>
<dbReference type="SMART" id="SM01250">
    <property type="entry name" value="KAT11"/>
    <property type="match status" value="1"/>
</dbReference>
<keyword evidence="7" id="KW-0804">Transcription</keyword>
<evidence type="ECO:0000256" key="7">
    <source>
        <dbReference type="ARBA" id="ARBA00023163"/>
    </source>
</evidence>
<feature type="region of interest" description="Disordered" evidence="10">
    <location>
        <begin position="374"/>
        <end position="410"/>
    </location>
</feature>
<reference evidence="11 12" key="1">
    <citation type="journal article" date="2016" name="Mol. Biol. Evol.">
        <title>Comparative Genomics of Early-Diverging Mushroom-Forming Fungi Provides Insights into the Origins of Lignocellulose Decay Capabilities.</title>
        <authorList>
            <person name="Nagy L.G."/>
            <person name="Riley R."/>
            <person name="Tritt A."/>
            <person name="Adam C."/>
            <person name="Daum C."/>
            <person name="Floudas D."/>
            <person name="Sun H."/>
            <person name="Yadav J.S."/>
            <person name="Pangilinan J."/>
            <person name="Larsson K.H."/>
            <person name="Matsuura K."/>
            <person name="Barry K."/>
            <person name="Labutti K."/>
            <person name="Kuo R."/>
            <person name="Ohm R.A."/>
            <person name="Bhattacharya S.S."/>
            <person name="Shirouzu T."/>
            <person name="Yoshinaga Y."/>
            <person name="Martin F.M."/>
            <person name="Grigoriev I.V."/>
            <person name="Hibbett D.S."/>
        </authorList>
    </citation>
    <scope>NUCLEOTIDE SEQUENCE [LARGE SCALE GENOMIC DNA]</scope>
    <source>
        <strain evidence="11 12">TUFC12733</strain>
    </source>
</reference>
<evidence type="ECO:0000256" key="2">
    <source>
        <dbReference type="ARBA" id="ARBA00013184"/>
    </source>
</evidence>
<dbReference type="EC" id="2.3.1.48" evidence="2"/>
<evidence type="ECO:0000313" key="12">
    <source>
        <dbReference type="Proteomes" id="UP000076738"/>
    </source>
</evidence>
<evidence type="ECO:0000256" key="1">
    <source>
        <dbReference type="ARBA" id="ARBA00004123"/>
    </source>
</evidence>
<feature type="region of interest" description="Disordered" evidence="10">
    <location>
        <begin position="240"/>
        <end position="261"/>
    </location>
</feature>
<dbReference type="OrthoDB" id="3361892at2759"/>
<evidence type="ECO:0000256" key="5">
    <source>
        <dbReference type="ARBA" id="ARBA00022990"/>
    </source>
</evidence>
<accession>A0A167JI06</accession>
<feature type="compositionally biased region" description="Pro residues" evidence="10">
    <location>
        <begin position="252"/>
        <end position="261"/>
    </location>
</feature>
<dbReference type="PROSITE" id="PS51728">
    <property type="entry name" value="RTT109_HAT"/>
    <property type="match status" value="1"/>
</dbReference>
<dbReference type="STRING" id="1330018.A0A167JI06"/>
<dbReference type="InterPro" id="IPR051236">
    <property type="entry name" value="HAT_RTT109-like"/>
</dbReference>
<dbReference type="AlphaFoldDB" id="A0A167JI06"/>
<dbReference type="InterPro" id="IPR013178">
    <property type="entry name" value="Histone_AcTrfase_Rtt109/CBP"/>
</dbReference>
<evidence type="ECO:0000256" key="10">
    <source>
        <dbReference type="SAM" id="MobiDB-lite"/>
    </source>
</evidence>
<dbReference type="GO" id="GO:0032931">
    <property type="term" value="F:histone H3K56 acetyltransferase activity"/>
    <property type="evidence" value="ECO:0007669"/>
    <property type="project" value="TreeGrafter"/>
</dbReference>
<feature type="region of interest" description="Disordered" evidence="10">
    <location>
        <begin position="293"/>
        <end position="332"/>
    </location>
</feature>
<evidence type="ECO:0000256" key="3">
    <source>
        <dbReference type="ARBA" id="ARBA00022679"/>
    </source>
</evidence>